<proteinExistence type="predicted"/>
<keyword evidence="1" id="KW-1133">Transmembrane helix</keyword>
<organism evidence="2 3">
    <name type="scientific">Trichinella murrelli</name>
    <dbReference type="NCBI Taxonomy" id="144512"/>
    <lineage>
        <taxon>Eukaryota</taxon>
        <taxon>Metazoa</taxon>
        <taxon>Ecdysozoa</taxon>
        <taxon>Nematoda</taxon>
        <taxon>Enoplea</taxon>
        <taxon>Dorylaimia</taxon>
        <taxon>Trichinellida</taxon>
        <taxon>Trichinellidae</taxon>
        <taxon>Trichinella</taxon>
    </lineage>
</organism>
<gene>
    <name evidence="2" type="ORF">T05_9063</name>
</gene>
<dbReference type="OrthoDB" id="5929961at2759"/>
<sequence>MKLVPFATRVRMDVKAFPSRPSNRYVAVHPSILFLIAMDYVIRKFLFSRSRRNSPIAFPIVLMFFLVTQVRNCEDDPHLE</sequence>
<protein>
    <recommendedName>
        <fullName evidence="4">Transmembrane protein</fullName>
    </recommendedName>
</protein>
<evidence type="ECO:0000256" key="1">
    <source>
        <dbReference type="SAM" id="Phobius"/>
    </source>
</evidence>
<evidence type="ECO:0008006" key="4">
    <source>
        <dbReference type="Google" id="ProtNLM"/>
    </source>
</evidence>
<evidence type="ECO:0000313" key="3">
    <source>
        <dbReference type="Proteomes" id="UP000055048"/>
    </source>
</evidence>
<reference evidence="2 3" key="1">
    <citation type="submission" date="2015-01" db="EMBL/GenBank/DDBJ databases">
        <title>Evolution of Trichinella species and genotypes.</title>
        <authorList>
            <person name="Korhonen P.K."/>
            <person name="Edoardo P."/>
            <person name="Giuseppe L.R."/>
            <person name="Gasser R.B."/>
        </authorList>
    </citation>
    <scope>NUCLEOTIDE SEQUENCE [LARGE SCALE GENOMIC DNA]</scope>
    <source>
        <strain evidence="2">ISS417</strain>
    </source>
</reference>
<keyword evidence="3" id="KW-1185">Reference proteome</keyword>
<keyword evidence="1" id="KW-0812">Transmembrane</keyword>
<feature type="transmembrane region" description="Helical" evidence="1">
    <location>
        <begin position="25"/>
        <end position="42"/>
    </location>
</feature>
<name>A0A0V0T5A6_9BILA</name>
<dbReference type="Proteomes" id="UP000055048">
    <property type="component" value="Unassembled WGS sequence"/>
</dbReference>
<comment type="caution">
    <text evidence="2">The sequence shown here is derived from an EMBL/GenBank/DDBJ whole genome shotgun (WGS) entry which is preliminary data.</text>
</comment>
<feature type="transmembrane region" description="Helical" evidence="1">
    <location>
        <begin position="54"/>
        <end position="70"/>
    </location>
</feature>
<accession>A0A0V0T5A6</accession>
<dbReference type="AlphaFoldDB" id="A0A0V0T5A6"/>
<evidence type="ECO:0000313" key="2">
    <source>
        <dbReference type="EMBL" id="KRX34177.1"/>
    </source>
</evidence>
<dbReference type="EMBL" id="JYDJ01000615">
    <property type="protein sequence ID" value="KRX34177.1"/>
    <property type="molecule type" value="Genomic_DNA"/>
</dbReference>
<keyword evidence="1" id="KW-0472">Membrane</keyword>